<dbReference type="Proteomes" id="UP001500880">
    <property type="component" value="Unassembled WGS sequence"/>
</dbReference>
<dbReference type="PANTHER" id="PTHR45138">
    <property type="entry name" value="REGULATORY COMPONENTS OF SENSORY TRANSDUCTION SYSTEM"/>
    <property type="match status" value="1"/>
</dbReference>
<dbReference type="InterPro" id="IPR029016">
    <property type="entry name" value="GAF-like_dom_sf"/>
</dbReference>
<dbReference type="InterPro" id="IPR003018">
    <property type="entry name" value="GAF"/>
</dbReference>
<proteinExistence type="predicted"/>
<dbReference type="SUPFAM" id="SSF55781">
    <property type="entry name" value="GAF domain-like"/>
    <property type="match status" value="2"/>
</dbReference>
<feature type="domain" description="GGDEF" evidence="1">
    <location>
        <begin position="399"/>
        <end position="527"/>
    </location>
</feature>
<dbReference type="Gene3D" id="3.30.450.40">
    <property type="match status" value="2"/>
</dbReference>
<evidence type="ECO:0000259" key="1">
    <source>
        <dbReference type="PROSITE" id="PS50887"/>
    </source>
</evidence>
<dbReference type="InterPro" id="IPR000160">
    <property type="entry name" value="GGDEF_dom"/>
</dbReference>
<dbReference type="InterPro" id="IPR029787">
    <property type="entry name" value="Nucleotide_cyclase"/>
</dbReference>
<dbReference type="SMART" id="SM00065">
    <property type="entry name" value="GAF"/>
    <property type="match status" value="2"/>
</dbReference>
<dbReference type="Gene3D" id="3.30.70.270">
    <property type="match status" value="1"/>
</dbReference>
<keyword evidence="3" id="KW-1185">Reference proteome</keyword>
<protein>
    <submittedName>
        <fullName evidence="2">Diguanylate cyclase</fullName>
    </submittedName>
</protein>
<evidence type="ECO:0000313" key="3">
    <source>
        <dbReference type="Proteomes" id="UP001500880"/>
    </source>
</evidence>
<sequence length="530" mass="61212">MSSDTAISTVIIPLHIKKENDGFILLIVDDDSFPDSDFFLEIAEQTGPVIHTLMSYCQSIDEEVKYERLYQVTSKFHSTMNIEDVLREVIKTLTDLYPELDFYLLLMQDNLQIEDLPIKELIYDRYEKDAVTTAFLTGQIQFEDISGDTASLYAPLVGRQATYGVLQVLKPNTLFFSENDIEFISILAKTAGNALENARLYQQSQRYITDLQLINQSSQALNSKRTLSATFTYLEDLMISKFNAEEVGFILYDERNNQQDFREYKVLKESTSFFSTKEGKWFLSFLNSKVKQNIHTIFIGDFNSTHSDHDIPYQSVMAVPMIHDEKVIGFVAVLHPNEYFFSFETYKLLQSLVQHSALTVINYRLKEELEQLVRTDYLTKLYSRNYLDKMMNKHLKVGKHGTFILMDIDNFKQINDQYGHDTGDEIICQVAEIIRKNIRANDIAARWGGEELAIYLPNTTMKEAQHVAERLVHTVSEKTYPKVTISCGVSYWDDKIHGETKSLFLRADKALYLAKEKGKNRVVKENEIVL</sequence>
<name>A0ABN1AVU1_9BACI</name>
<dbReference type="NCBIfam" id="TIGR00254">
    <property type="entry name" value="GGDEF"/>
    <property type="match status" value="1"/>
</dbReference>
<dbReference type="SUPFAM" id="SSF55073">
    <property type="entry name" value="Nucleotide cyclase"/>
    <property type="match status" value="1"/>
</dbReference>
<accession>A0ABN1AVU1</accession>
<reference evidence="2 3" key="1">
    <citation type="journal article" date="2019" name="Int. J. Syst. Evol. Microbiol.">
        <title>The Global Catalogue of Microorganisms (GCM) 10K type strain sequencing project: providing services to taxonomists for standard genome sequencing and annotation.</title>
        <authorList>
            <consortium name="The Broad Institute Genomics Platform"/>
            <consortium name="The Broad Institute Genome Sequencing Center for Infectious Disease"/>
            <person name="Wu L."/>
            <person name="Ma J."/>
        </authorList>
    </citation>
    <scope>NUCLEOTIDE SEQUENCE [LARGE SCALE GENOMIC DNA]</scope>
    <source>
        <strain evidence="2 3">JCM 12389</strain>
    </source>
</reference>
<dbReference type="SMART" id="SM00267">
    <property type="entry name" value="GGDEF"/>
    <property type="match status" value="1"/>
</dbReference>
<gene>
    <name evidence="2" type="ORF">GCM10008986_07020</name>
</gene>
<comment type="caution">
    <text evidence="2">The sequence shown here is derived from an EMBL/GenBank/DDBJ whole genome shotgun (WGS) entry which is preliminary data.</text>
</comment>
<dbReference type="InterPro" id="IPR050469">
    <property type="entry name" value="Diguanylate_Cyclase"/>
</dbReference>
<dbReference type="EMBL" id="BAAADO010000001">
    <property type="protein sequence ID" value="GAA0484357.1"/>
    <property type="molecule type" value="Genomic_DNA"/>
</dbReference>
<evidence type="ECO:0000313" key="2">
    <source>
        <dbReference type="EMBL" id="GAA0484357.1"/>
    </source>
</evidence>
<dbReference type="CDD" id="cd01949">
    <property type="entry name" value="GGDEF"/>
    <property type="match status" value="1"/>
</dbReference>
<dbReference type="PROSITE" id="PS50887">
    <property type="entry name" value="GGDEF"/>
    <property type="match status" value="1"/>
</dbReference>
<dbReference type="Pfam" id="PF00990">
    <property type="entry name" value="GGDEF"/>
    <property type="match status" value="1"/>
</dbReference>
<dbReference type="InterPro" id="IPR043128">
    <property type="entry name" value="Rev_trsase/Diguanyl_cyclase"/>
</dbReference>
<dbReference type="PANTHER" id="PTHR45138:SF9">
    <property type="entry name" value="DIGUANYLATE CYCLASE DGCM-RELATED"/>
    <property type="match status" value="1"/>
</dbReference>
<organism evidence="2 3">
    <name type="scientific">Salinibacillus aidingensis</name>
    <dbReference type="NCBI Taxonomy" id="237684"/>
    <lineage>
        <taxon>Bacteria</taxon>
        <taxon>Bacillati</taxon>
        <taxon>Bacillota</taxon>
        <taxon>Bacilli</taxon>
        <taxon>Bacillales</taxon>
        <taxon>Bacillaceae</taxon>
        <taxon>Salinibacillus</taxon>
    </lineage>
</organism>